<dbReference type="Proteomes" id="UP001255834">
    <property type="component" value="Segment"/>
</dbReference>
<keyword evidence="1 2" id="KW-0812">Transmembrane</keyword>
<dbReference type="EMBL" id="MZ328280">
    <property type="protein sequence ID" value="UBB42312.1"/>
    <property type="molecule type" value="Viral_cRNA"/>
</dbReference>
<keyword evidence="1" id="KW-1133">Transmembrane helix</keyword>
<evidence type="ECO:0000256" key="1">
    <source>
        <dbReference type="SAM" id="Phobius"/>
    </source>
</evidence>
<evidence type="ECO:0000313" key="3">
    <source>
        <dbReference type="Proteomes" id="UP001255834"/>
    </source>
</evidence>
<organism evidence="2 3">
    <name type="scientific">Longquan Niviventer fulvescens jeilongvirus 2</name>
    <dbReference type="NCBI Taxonomy" id="2877482"/>
    <lineage>
        <taxon>Viruses</taxon>
        <taxon>Riboviria</taxon>
        <taxon>Orthornavirae</taxon>
        <taxon>Negarnaviricota</taxon>
        <taxon>Haploviricotina</taxon>
        <taxon>Monjiviricetes</taxon>
        <taxon>Mononegavirales</taxon>
        <taxon>Paramyxoviridae</taxon>
        <taxon>Orthoparamyxovirinae</taxon>
        <taxon>Jeilongvirus</taxon>
        <taxon>Jeilongvirus lishuiense</taxon>
    </lineage>
</organism>
<evidence type="ECO:0000313" key="2">
    <source>
        <dbReference type="EMBL" id="UBB42312.1"/>
    </source>
</evidence>
<proteinExistence type="predicted"/>
<reference evidence="2" key="1">
    <citation type="submission" date="2021-05" db="EMBL/GenBank/DDBJ databases">
        <title>Comparation of mammalian active virome structures and with host-virus interactions in sympatric communities.</title>
        <authorList>
            <person name="Tan Z."/>
            <person name="Nie F.-Y."/>
            <person name="Zhang Y.-Z."/>
        </authorList>
    </citation>
    <scope>NUCLEOTIDE SEQUENCE</scope>
    <source>
        <strain evidence="2">LQS_zhenmao</strain>
    </source>
</reference>
<feature type="transmembrane region" description="Helical" evidence="1">
    <location>
        <begin position="57"/>
        <end position="78"/>
    </location>
</feature>
<protein>
    <submittedName>
        <fullName evidence="2">Transmembrane protein</fullName>
    </submittedName>
</protein>
<keyword evidence="3" id="KW-1185">Reference proteome</keyword>
<sequence length="254" mass="28592">MPSEYDEPATLPSGYGSMRGSSIQYKAAQLRRTPNLSYTKSIRGIGSSIAERRNMTIYFAFIVAICSINLAITVYLVISVESKMSSNAQRPMLPIVPGKGKGDNDLEQVISSTNTMLHALTYTLPQVLTSNKHAIVTRLNHLVYEIKEIVKLNSIDFNVRFNTNKSVVLKTGSQHKQLRPSYPPDVPTSQPIKLVPVTVSTRKNPFTSDNLPFKYLAADKQFDEAIEKIKRLNTRHRKSQEELNEDYAIFNPIM</sequence>
<accession>A0AAE9BUL1</accession>
<name>A0AAE9BUL1_9MONO</name>
<keyword evidence="1" id="KW-0472">Membrane</keyword>